<evidence type="ECO:0000256" key="1">
    <source>
        <dbReference type="SAM" id="MobiDB-lite"/>
    </source>
</evidence>
<dbReference type="CDD" id="cd00866">
    <property type="entry name" value="PEBP_euk"/>
    <property type="match status" value="1"/>
</dbReference>
<evidence type="ECO:0000256" key="2">
    <source>
        <dbReference type="SAM" id="SignalP"/>
    </source>
</evidence>
<feature type="chain" id="PRO_5042086347" evidence="2">
    <location>
        <begin position="20"/>
        <end position="276"/>
    </location>
</feature>
<gene>
    <name evidence="3" type="ORF">B0F90DRAFT_1710498</name>
</gene>
<reference evidence="3" key="1">
    <citation type="journal article" date="2022" name="New Phytol.">
        <title>Evolutionary transition to the ectomycorrhizal habit in the genomes of a hyperdiverse lineage of mushroom-forming fungi.</title>
        <authorList>
            <person name="Looney B."/>
            <person name="Miyauchi S."/>
            <person name="Morin E."/>
            <person name="Drula E."/>
            <person name="Courty P.E."/>
            <person name="Kohler A."/>
            <person name="Kuo A."/>
            <person name="LaButti K."/>
            <person name="Pangilinan J."/>
            <person name="Lipzen A."/>
            <person name="Riley R."/>
            <person name="Andreopoulos W."/>
            <person name="He G."/>
            <person name="Johnson J."/>
            <person name="Nolan M."/>
            <person name="Tritt A."/>
            <person name="Barry K.W."/>
            <person name="Grigoriev I.V."/>
            <person name="Nagy L.G."/>
            <person name="Hibbett D."/>
            <person name="Henrissat B."/>
            <person name="Matheny P.B."/>
            <person name="Labbe J."/>
            <person name="Martin F.M."/>
        </authorList>
    </citation>
    <scope>NUCLEOTIDE SEQUENCE</scope>
    <source>
        <strain evidence="3">BPL690</strain>
    </source>
</reference>
<proteinExistence type="predicted"/>
<dbReference type="SUPFAM" id="SSF49777">
    <property type="entry name" value="PEBP-like"/>
    <property type="match status" value="1"/>
</dbReference>
<dbReference type="Proteomes" id="UP001203297">
    <property type="component" value="Unassembled WGS sequence"/>
</dbReference>
<dbReference type="InterPro" id="IPR036610">
    <property type="entry name" value="PEBP-like_sf"/>
</dbReference>
<protein>
    <submittedName>
        <fullName evidence="3">Phosphatidylethanolamine-binding protein</fullName>
    </submittedName>
</protein>
<accession>A0AAD4QPI4</accession>
<dbReference type="PANTHER" id="PTHR11362:SF140">
    <property type="entry name" value="PEBP-LIKE PROTEIN"/>
    <property type="match status" value="1"/>
</dbReference>
<name>A0AAD4QPI4_9AGAM</name>
<keyword evidence="2" id="KW-0732">Signal</keyword>
<dbReference type="PANTHER" id="PTHR11362">
    <property type="entry name" value="PHOSPHATIDYLETHANOLAMINE-BINDING PROTEIN"/>
    <property type="match status" value="1"/>
</dbReference>
<feature type="signal peptide" evidence="2">
    <location>
        <begin position="1"/>
        <end position="19"/>
    </location>
</feature>
<evidence type="ECO:0000313" key="3">
    <source>
        <dbReference type="EMBL" id="KAI0303374.1"/>
    </source>
</evidence>
<dbReference type="Pfam" id="PF01161">
    <property type="entry name" value="PBP"/>
    <property type="match status" value="1"/>
</dbReference>
<keyword evidence="4" id="KW-1185">Reference proteome</keyword>
<dbReference type="AlphaFoldDB" id="A0AAD4QPI4"/>
<feature type="region of interest" description="Disordered" evidence="1">
    <location>
        <begin position="213"/>
        <end position="247"/>
    </location>
</feature>
<dbReference type="InterPro" id="IPR035810">
    <property type="entry name" value="PEBP_euk"/>
</dbReference>
<evidence type="ECO:0000313" key="4">
    <source>
        <dbReference type="Proteomes" id="UP001203297"/>
    </source>
</evidence>
<sequence>MFLLSTTLALYYLGSLVNAQSSNENAISIAAIEAHFTGAGLVPSLLSSFDPSALITVTFPGVGAISPGQSLTKDRGTDPRNLLVPANSSVTLQGNYTLVMADADVVGADESVGQTRHWLVNGVTLTGSSPLNVSTTGGVAVTEYAGPAPPAGSGAHRYVILLLPQPSSFSPPANLSQPNVGVSVFHLTDYISTSHLGVPVAGMYFDVEQGTATATPSPTSPVVSSTLKPAASGSSSASSSASSSKSSSSNAAIRSGHSVLAIPVAVFSLLASYICL</sequence>
<dbReference type="InterPro" id="IPR008914">
    <property type="entry name" value="PEBP"/>
</dbReference>
<dbReference type="EMBL" id="WTXG01000009">
    <property type="protein sequence ID" value="KAI0303374.1"/>
    <property type="molecule type" value="Genomic_DNA"/>
</dbReference>
<comment type="caution">
    <text evidence="3">The sequence shown here is derived from an EMBL/GenBank/DDBJ whole genome shotgun (WGS) entry which is preliminary data.</text>
</comment>
<dbReference type="Gene3D" id="3.90.280.10">
    <property type="entry name" value="PEBP-like"/>
    <property type="match status" value="1"/>
</dbReference>
<organism evidence="3 4">
    <name type="scientific">Multifurca ochricompacta</name>
    <dbReference type="NCBI Taxonomy" id="376703"/>
    <lineage>
        <taxon>Eukaryota</taxon>
        <taxon>Fungi</taxon>
        <taxon>Dikarya</taxon>
        <taxon>Basidiomycota</taxon>
        <taxon>Agaricomycotina</taxon>
        <taxon>Agaricomycetes</taxon>
        <taxon>Russulales</taxon>
        <taxon>Russulaceae</taxon>
        <taxon>Multifurca</taxon>
    </lineage>
</organism>